<accession>A0ACC6UYK3</accession>
<protein>
    <submittedName>
        <fullName evidence="1">Uncharacterized protein</fullName>
    </submittedName>
</protein>
<evidence type="ECO:0000313" key="2">
    <source>
        <dbReference type="Proteomes" id="UP000033636"/>
    </source>
</evidence>
<name>A0ACC6UYK3_9CREN</name>
<gene>
    <name evidence="1" type="ORF">TU35_000595</name>
</gene>
<dbReference type="Proteomes" id="UP000033636">
    <property type="component" value="Unassembled WGS sequence"/>
</dbReference>
<organism evidence="1 2">
    <name type="scientific">Thermoproteus sp. AZ2</name>
    <dbReference type="NCBI Taxonomy" id="1609232"/>
    <lineage>
        <taxon>Archaea</taxon>
        <taxon>Thermoproteota</taxon>
        <taxon>Thermoprotei</taxon>
        <taxon>Thermoproteales</taxon>
        <taxon>Thermoproteaceae</taxon>
        <taxon>Thermoproteus</taxon>
    </lineage>
</organism>
<reference evidence="1" key="1">
    <citation type="submission" date="2024-07" db="EMBL/GenBank/DDBJ databases">
        <title>Metagenome and Metagenome-Assembled Genomes of Archaea from a hot spring from the geothermal field of Los Azufres, Mexico.</title>
        <authorList>
            <person name="Marin-Paredes R."/>
            <person name="Martinez-Romero E."/>
            <person name="Servin-Garciduenas L.E."/>
        </authorList>
    </citation>
    <scope>NUCLEOTIDE SEQUENCE</scope>
</reference>
<comment type="caution">
    <text evidence="1">The sequence shown here is derived from an EMBL/GenBank/DDBJ whole genome shotgun (WGS) entry which is preliminary data.</text>
</comment>
<dbReference type="EMBL" id="JZWT02000001">
    <property type="protein sequence ID" value="MFB6489742.1"/>
    <property type="molecule type" value="Genomic_DNA"/>
</dbReference>
<sequence>MQRIIKSRNFIFEGGLDDAIKARLGAWGRIIPKGDLVFFELDSGEVKVRALGGDARTSLRRIYIKPACGCVMELDEVRNFDDGSISYKLVKFKPCPQHASI</sequence>
<proteinExistence type="predicted"/>
<evidence type="ECO:0000313" key="1">
    <source>
        <dbReference type="EMBL" id="MFB6489742.1"/>
    </source>
</evidence>